<keyword evidence="5" id="KW-1185">Reference proteome</keyword>
<dbReference type="PANTHER" id="PTHR23166:SF3">
    <property type="entry name" value="FILAMIN-A-INTERACTING PROTEIN 1"/>
    <property type="match status" value="1"/>
</dbReference>
<evidence type="ECO:0000256" key="1">
    <source>
        <dbReference type="ARBA" id="ARBA00023054"/>
    </source>
</evidence>
<sequence>MRSRNQGGESSSNGHVSCPKSSVISNADDKSLSEDTKKKNKSNRKEEDVMASGTVKRHLKPSGESERKNKKSLELSKEDLIQLLSIMEGELQAREDVIHMLKTEKTKPEVLEAHYGSAEPEKVLRVLHRDAILAQEKSIGEDVYEKPISELDRLEEKQKETYRRMLEQLLLAEKCHRRTVYELENEKHKHTDYMNKSDDFTNLLEQERER</sequence>
<accession>A0AB34GAY1</accession>
<evidence type="ECO:0000256" key="2">
    <source>
        <dbReference type="SAM" id="MobiDB-lite"/>
    </source>
</evidence>
<feature type="region of interest" description="Disordered" evidence="2">
    <location>
        <begin position="1"/>
        <end position="72"/>
    </location>
</feature>
<reference evidence="4 5" key="1">
    <citation type="submission" date="2022-11" db="EMBL/GenBank/DDBJ databases">
        <title>Whole genome sequence of Eschrichtius robustus ER-17-0199.</title>
        <authorList>
            <person name="Bruniche-Olsen A."/>
            <person name="Black A.N."/>
            <person name="Fields C.J."/>
            <person name="Walden K."/>
            <person name="Dewoody J.A."/>
        </authorList>
    </citation>
    <scope>NUCLEOTIDE SEQUENCE [LARGE SCALE GENOMIC DNA]</scope>
    <source>
        <strain evidence="4">ER-17-0199</strain>
        <tissue evidence="4">Blubber</tissue>
    </source>
</reference>
<feature type="compositionally biased region" description="Basic and acidic residues" evidence="2">
    <location>
        <begin position="27"/>
        <end position="48"/>
    </location>
</feature>
<gene>
    <name evidence="4" type="ORF">J1605_014984</name>
</gene>
<dbReference type="InterPro" id="IPR019131">
    <property type="entry name" value="Cortactin-binding_p2_N"/>
</dbReference>
<dbReference type="AlphaFoldDB" id="A0AB34GAY1"/>
<feature type="domain" description="Cortactin-binding protein-2 N-terminal" evidence="3">
    <location>
        <begin position="74"/>
        <end position="210"/>
    </location>
</feature>
<dbReference type="GO" id="GO:0015629">
    <property type="term" value="C:actin cytoskeleton"/>
    <property type="evidence" value="ECO:0007669"/>
    <property type="project" value="TreeGrafter"/>
</dbReference>
<evidence type="ECO:0000313" key="5">
    <source>
        <dbReference type="Proteomes" id="UP001159641"/>
    </source>
</evidence>
<proteinExistence type="predicted"/>
<comment type="caution">
    <text evidence="4">The sequence shown here is derived from an EMBL/GenBank/DDBJ whole genome shotgun (WGS) entry which is preliminary data.</text>
</comment>
<organism evidence="4 5">
    <name type="scientific">Eschrichtius robustus</name>
    <name type="common">California gray whale</name>
    <name type="synonym">Eschrichtius gibbosus</name>
    <dbReference type="NCBI Taxonomy" id="9764"/>
    <lineage>
        <taxon>Eukaryota</taxon>
        <taxon>Metazoa</taxon>
        <taxon>Chordata</taxon>
        <taxon>Craniata</taxon>
        <taxon>Vertebrata</taxon>
        <taxon>Euteleostomi</taxon>
        <taxon>Mammalia</taxon>
        <taxon>Eutheria</taxon>
        <taxon>Laurasiatheria</taxon>
        <taxon>Artiodactyla</taxon>
        <taxon>Whippomorpha</taxon>
        <taxon>Cetacea</taxon>
        <taxon>Mysticeti</taxon>
        <taxon>Eschrichtiidae</taxon>
        <taxon>Eschrichtius</taxon>
    </lineage>
</organism>
<dbReference type="PANTHER" id="PTHR23166">
    <property type="entry name" value="FILAMIN/GPBP-INTERACTING PROTEIN"/>
    <property type="match status" value="1"/>
</dbReference>
<feature type="compositionally biased region" description="Polar residues" evidence="2">
    <location>
        <begin position="1"/>
        <end position="25"/>
    </location>
</feature>
<evidence type="ECO:0000259" key="3">
    <source>
        <dbReference type="Pfam" id="PF09727"/>
    </source>
</evidence>
<evidence type="ECO:0000313" key="4">
    <source>
        <dbReference type="EMBL" id="KAJ8776966.1"/>
    </source>
</evidence>
<dbReference type="Proteomes" id="UP001159641">
    <property type="component" value="Unassembled WGS sequence"/>
</dbReference>
<dbReference type="EMBL" id="JAIQCJ010002323">
    <property type="protein sequence ID" value="KAJ8776966.1"/>
    <property type="molecule type" value="Genomic_DNA"/>
</dbReference>
<name>A0AB34GAY1_ESCRO</name>
<keyword evidence="1" id="KW-0175">Coiled coil</keyword>
<feature type="compositionally biased region" description="Basic and acidic residues" evidence="2">
    <location>
        <begin position="61"/>
        <end position="72"/>
    </location>
</feature>
<dbReference type="InterPro" id="IPR050719">
    <property type="entry name" value="Cortactin-Actin_Reg"/>
</dbReference>
<protein>
    <recommendedName>
        <fullName evidence="3">Cortactin-binding protein-2 N-terminal domain-containing protein</fullName>
    </recommendedName>
</protein>
<dbReference type="Pfam" id="PF09727">
    <property type="entry name" value="CortBP2"/>
    <property type="match status" value="1"/>
</dbReference>